<feature type="compositionally biased region" description="Basic and acidic residues" evidence="1">
    <location>
        <begin position="55"/>
        <end position="65"/>
    </location>
</feature>
<evidence type="ECO:0008006" key="4">
    <source>
        <dbReference type="Google" id="ProtNLM"/>
    </source>
</evidence>
<evidence type="ECO:0000313" key="2">
    <source>
        <dbReference type="EMBL" id="KGC20331.1"/>
    </source>
</evidence>
<dbReference type="Proteomes" id="UP000029590">
    <property type="component" value="Unassembled WGS sequence"/>
</dbReference>
<dbReference type="AlphaFoldDB" id="A0AAW3FCT4"/>
<feature type="region of interest" description="Disordered" evidence="1">
    <location>
        <begin position="55"/>
        <end position="78"/>
    </location>
</feature>
<reference evidence="2 3" key="1">
    <citation type="submission" date="2014-04" db="EMBL/GenBank/DDBJ databases">
        <authorList>
            <person name="Bishop-Lilly K.A."/>
            <person name="Broomall S.M."/>
            <person name="Chain P.S."/>
            <person name="Chertkov O."/>
            <person name="Coyne S.R."/>
            <person name="Daligault H.E."/>
            <person name="Davenport K.W."/>
            <person name="Erkkila T."/>
            <person name="Frey K.G."/>
            <person name="Gibbons H.S."/>
            <person name="Gu W."/>
            <person name="Jaissle J."/>
            <person name="Johnson S.L."/>
            <person name="Koroleva G.I."/>
            <person name="Ladner J.T."/>
            <person name="Lo C.-C."/>
            <person name="Minogue T.D."/>
            <person name="Munk C."/>
            <person name="Palacios G.F."/>
            <person name="Redden C.L."/>
            <person name="Rosenzweig C.N."/>
            <person name="Scholz M.B."/>
            <person name="Teshima H."/>
            <person name="Xu Y."/>
        </authorList>
    </citation>
    <scope>NUCLEOTIDE SEQUENCE [LARGE SCALE GENOMIC DNA]</scope>
    <source>
        <strain evidence="3">gladioli</strain>
    </source>
</reference>
<proteinExistence type="predicted"/>
<protein>
    <recommendedName>
        <fullName evidence="4">Lipoprotein</fullName>
    </recommendedName>
</protein>
<evidence type="ECO:0000256" key="1">
    <source>
        <dbReference type="SAM" id="MobiDB-lite"/>
    </source>
</evidence>
<accession>A0AAW3FCT4</accession>
<name>A0AAW3FCT4_BURGA</name>
<evidence type="ECO:0000313" key="3">
    <source>
        <dbReference type="Proteomes" id="UP000029590"/>
    </source>
</evidence>
<sequence length="180" mass="19288">MSAAPLDQRRGRTLSTGPRTVAAVLRRVKRHLLVVLLLLISGCSTTSRPAFFAEARPERATRDTETGPSAGSVQRNGTGAPVSPAGCFACAPLQDPHRIMAADRSHPAAQRYPVRRALRDVRDRVVANPATDCAATCARDPWRARVQDRVMSVAGARSVANPLTGHPLSLLKRAPTNADL</sequence>
<feature type="compositionally biased region" description="Polar residues" evidence="1">
    <location>
        <begin position="66"/>
        <end position="77"/>
    </location>
</feature>
<dbReference type="EMBL" id="JPGG01000012">
    <property type="protein sequence ID" value="KGC20331.1"/>
    <property type="molecule type" value="Genomic_DNA"/>
</dbReference>
<organism evidence="2 3">
    <name type="scientific">Burkholderia gladioli</name>
    <name type="common">Pseudomonas marginata</name>
    <name type="synonym">Phytomonas marginata</name>
    <dbReference type="NCBI Taxonomy" id="28095"/>
    <lineage>
        <taxon>Bacteria</taxon>
        <taxon>Pseudomonadati</taxon>
        <taxon>Pseudomonadota</taxon>
        <taxon>Betaproteobacteria</taxon>
        <taxon>Burkholderiales</taxon>
        <taxon>Burkholderiaceae</taxon>
        <taxon>Burkholderia</taxon>
    </lineage>
</organism>
<comment type="caution">
    <text evidence="2">The sequence shown here is derived from an EMBL/GenBank/DDBJ whole genome shotgun (WGS) entry which is preliminary data.</text>
</comment>
<gene>
    <name evidence="2" type="ORF">DM48_7936</name>
</gene>